<dbReference type="PANTHER" id="PTHR13420">
    <property type="entry name" value="UPF0235 PROTEIN C15ORF40"/>
    <property type="match status" value="1"/>
</dbReference>
<evidence type="ECO:0000256" key="1">
    <source>
        <dbReference type="ARBA" id="ARBA00010364"/>
    </source>
</evidence>
<dbReference type="SMART" id="SM01152">
    <property type="entry name" value="DUF167"/>
    <property type="match status" value="1"/>
</dbReference>
<dbReference type="Gene3D" id="3.30.1200.10">
    <property type="entry name" value="YggU-like"/>
    <property type="match status" value="1"/>
</dbReference>
<dbReference type="GO" id="GO:0005737">
    <property type="term" value="C:cytoplasm"/>
    <property type="evidence" value="ECO:0007669"/>
    <property type="project" value="TreeGrafter"/>
</dbReference>
<reference evidence="3" key="1">
    <citation type="submission" date="2021-02" db="EMBL/GenBank/DDBJ databases">
        <title>Genome-Resolved Metagenomics of a Microbial Community Performing Photosynthetic Biological Nutrient Removal.</title>
        <authorList>
            <person name="Mcdaniel E.A."/>
        </authorList>
    </citation>
    <scope>NUCLEOTIDE SEQUENCE</scope>
    <source>
        <strain evidence="3">UWPOB_OBS1</strain>
    </source>
</reference>
<evidence type="ECO:0000313" key="4">
    <source>
        <dbReference type="Proteomes" id="UP000664277"/>
    </source>
</evidence>
<protein>
    <recommendedName>
        <fullName evidence="2">UPF0235 protein J0M35_00750</fullName>
    </recommendedName>
</protein>
<sequence length="132" mass="14445">MALYQQEQAKHFAPMKDDKPYRVDDRRGGIKLYVLVEPGKAVSQFHALISADDPRVSTARLAVRLAARAKEGEANKALLEFLAKELGLSKSSISLESGAHSQHKTIFLKGATKTLDKLLSDIIESLSPKNSA</sequence>
<evidence type="ECO:0000256" key="2">
    <source>
        <dbReference type="HAMAP-Rule" id="MF_00634"/>
    </source>
</evidence>
<comment type="similarity">
    <text evidence="1 2">Belongs to the UPF0235 family.</text>
</comment>
<dbReference type="HAMAP" id="MF_00634">
    <property type="entry name" value="UPF0235"/>
    <property type="match status" value="1"/>
</dbReference>
<dbReference type="SUPFAM" id="SSF69786">
    <property type="entry name" value="YggU-like"/>
    <property type="match status" value="1"/>
</dbReference>
<dbReference type="InterPro" id="IPR036591">
    <property type="entry name" value="YggU-like_sf"/>
</dbReference>
<name>A0A8J7P6Q2_9BACT</name>
<gene>
    <name evidence="3" type="ORF">J0M35_00750</name>
</gene>
<evidence type="ECO:0000313" key="3">
    <source>
        <dbReference type="EMBL" id="MBN8658861.1"/>
    </source>
</evidence>
<dbReference type="Pfam" id="PF02594">
    <property type="entry name" value="DUF167"/>
    <property type="match status" value="1"/>
</dbReference>
<dbReference type="NCBIfam" id="TIGR00251">
    <property type="entry name" value="DUF167 family protein"/>
    <property type="match status" value="1"/>
</dbReference>
<accession>A0A8J7P6Q2</accession>
<dbReference type="Proteomes" id="UP000664277">
    <property type="component" value="Unassembled WGS sequence"/>
</dbReference>
<proteinExistence type="inferred from homology"/>
<dbReference type="EMBL" id="JAFLCK010000001">
    <property type="protein sequence ID" value="MBN8658861.1"/>
    <property type="molecule type" value="Genomic_DNA"/>
</dbReference>
<comment type="caution">
    <text evidence="3">The sequence shown here is derived from an EMBL/GenBank/DDBJ whole genome shotgun (WGS) entry which is preliminary data.</text>
</comment>
<dbReference type="PANTHER" id="PTHR13420:SF7">
    <property type="entry name" value="UPF0235 PROTEIN C15ORF40"/>
    <property type="match status" value="1"/>
</dbReference>
<dbReference type="InterPro" id="IPR003746">
    <property type="entry name" value="DUF167"/>
</dbReference>
<dbReference type="AlphaFoldDB" id="A0A8J7P6Q2"/>
<organism evidence="3 4">
    <name type="scientific">Candidatus Obscuribacter phosphatis</name>
    <dbReference type="NCBI Taxonomy" id="1906157"/>
    <lineage>
        <taxon>Bacteria</taxon>
        <taxon>Bacillati</taxon>
        <taxon>Candidatus Melainabacteria</taxon>
        <taxon>Candidatus Obscuribacterales</taxon>
        <taxon>Candidatus Obscuribacteraceae</taxon>
        <taxon>Candidatus Obscuribacter</taxon>
    </lineage>
</organism>